<dbReference type="RefSeq" id="WP_173225617.1">
    <property type="nucleotide sequence ID" value="NZ_JABMKZ010000033.1"/>
</dbReference>
<reference evidence="1 2" key="1">
    <citation type="submission" date="2023-03" db="EMBL/GenBank/DDBJ databases">
        <title>Bacillus Genome Sequencing.</title>
        <authorList>
            <person name="Dunlap C."/>
        </authorList>
    </citation>
    <scope>NUCLEOTIDE SEQUENCE [LARGE SCALE GENOMIC DNA]</scope>
    <source>
        <strain evidence="1 2">BD-533</strain>
    </source>
</reference>
<name>A0ABU6G726_9BACL</name>
<protein>
    <recommendedName>
        <fullName evidence="3">DUF2116 family Zn-ribbon domain-containing protein</fullName>
    </recommendedName>
</protein>
<dbReference type="Proteomes" id="UP001338137">
    <property type="component" value="Unassembled WGS sequence"/>
</dbReference>
<evidence type="ECO:0000313" key="2">
    <source>
        <dbReference type="Proteomes" id="UP001338137"/>
    </source>
</evidence>
<dbReference type="EMBL" id="JARLKY010000051">
    <property type="protein sequence ID" value="MEC0229439.1"/>
    <property type="molecule type" value="Genomic_DNA"/>
</dbReference>
<keyword evidence="2" id="KW-1185">Reference proteome</keyword>
<sequence>MIRCKSCSKMTELQMQRCTHCGVILSYSVAEKFDMLAESVENALKKELEERRKQKH</sequence>
<accession>A0ABU6G726</accession>
<organism evidence="1 2">
    <name type="scientific">Paenibacillus alba</name>
    <dbReference type="NCBI Taxonomy" id="1197127"/>
    <lineage>
        <taxon>Bacteria</taxon>
        <taxon>Bacillati</taxon>
        <taxon>Bacillota</taxon>
        <taxon>Bacilli</taxon>
        <taxon>Bacillales</taxon>
        <taxon>Paenibacillaceae</taxon>
        <taxon>Paenibacillus</taxon>
    </lineage>
</organism>
<proteinExistence type="predicted"/>
<comment type="caution">
    <text evidence="1">The sequence shown here is derived from an EMBL/GenBank/DDBJ whole genome shotgun (WGS) entry which is preliminary data.</text>
</comment>
<evidence type="ECO:0000313" key="1">
    <source>
        <dbReference type="EMBL" id="MEC0229439.1"/>
    </source>
</evidence>
<gene>
    <name evidence="1" type="ORF">P4I72_20130</name>
</gene>
<evidence type="ECO:0008006" key="3">
    <source>
        <dbReference type="Google" id="ProtNLM"/>
    </source>
</evidence>